<organism evidence="1">
    <name type="scientific">marine sediment metagenome</name>
    <dbReference type="NCBI Taxonomy" id="412755"/>
    <lineage>
        <taxon>unclassified sequences</taxon>
        <taxon>metagenomes</taxon>
        <taxon>ecological metagenomes</taxon>
    </lineage>
</organism>
<proteinExistence type="predicted"/>
<name>X1NAX5_9ZZZZ</name>
<accession>X1NAX5</accession>
<comment type="caution">
    <text evidence="1">The sequence shown here is derived from an EMBL/GenBank/DDBJ whole genome shotgun (WGS) entry which is preliminary data.</text>
</comment>
<sequence length="217" mass="25200">ELFLNGLASRKKEKSVGLGIRKDVLGFIVHIEGSVVKDSQRRYFYDPSILDKGDQIYYTKNQNWYPVLTAGFNRMLSEDSFLIFEYFYDRRGFQGREFDNFVNSLTYFKDKSTQSSDEYYTQSFSEVLGAYTPGTIRRNYAYLTYSHRLKKDWNFGLRALTSLDDGSGFIYPFISFSAITNCLIEAGGCVPFYAEPNSEFGLLPLEWSTMMKIKIFF</sequence>
<protein>
    <recommendedName>
        <fullName evidence="2">TonB-dependent receptor-like beta-barrel domain-containing protein</fullName>
    </recommendedName>
</protein>
<evidence type="ECO:0000313" key="1">
    <source>
        <dbReference type="EMBL" id="GAI40788.1"/>
    </source>
</evidence>
<dbReference type="EMBL" id="BARV01027746">
    <property type="protein sequence ID" value="GAI40788.1"/>
    <property type="molecule type" value="Genomic_DNA"/>
</dbReference>
<feature type="non-terminal residue" evidence="1">
    <location>
        <position position="1"/>
    </location>
</feature>
<dbReference type="AlphaFoldDB" id="X1NAX5"/>
<evidence type="ECO:0008006" key="2">
    <source>
        <dbReference type="Google" id="ProtNLM"/>
    </source>
</evidence>
<gene>
    <name evidence="1" type="ORF">S06H3_44588</name>
</gene>
<reference evidence="1" key="1">
    <citation type="journal article" date="2014" name="Front. Microbiol.">
        <title>High frequency of phylogenetically diverse reductive dehalogenase-homologous genes in deep subseafloor sedimentary metagenomes.</title>
        <authorList>
            <person name="Kawai M."/>
            <person name="Futagami T."/>
            <person name="Toyoda A."/>
            <person name="Takaki Y."/>
            <person name="Nishi S."/>
            <person name="Hori S."/>
            <person name="Arai W."/>
            <person name="Tsubouchi T."/>
            <person name="Morono Y."/>
            <person name="Uchiyama I."/>
            <person name="Ito T."/>
            <person name="Fujiyama A."/>
            <person name="Inagaki F."/>
            <person name="Takami H."/>
        </authorList>
    </citation>
    <scope>NUCLEOTIDE SEQUENCE</scope>
    <source>
        <strain evidence="1">Expedition CK06-06</strain>
    </source>
</reference>